<evidence type="ECO:0000256" key="1">
    <source>
        <dbReference type="ARBA" id="ARBA00023015"/>
    </source>
</evidence>
<organism evidence="5 6">
    <name type="scientific">Balneicella halophila</name>
    <dbReference type="NCBI Taxonomy" id="1537566"/>
    <lineage>
        <taxon>Bacteria</taxon>
        <taxon>Pseudomonadati</taxon>
        <taxon>Bacteroidota</taxon>
        <taxon>Bacteroidia</taxon>
        <taxon>Bacteroidales</taxon>
        <taxon>Balneicellaceae</taxon>
        <taxon>Balneicella</taxon>
    </lineage>
</organism>
<dbReference type="InterPro" id="IPR000843">
    <property type="entry name" value="HTH_LacI"/>
</dbReference>
<dbReference type="Gene3D" id="1.10.260.40">
    <property type="entry name" value="lambda repressor-like DNA-binding domains"/>
    <property type="match status" value="1"/>
</dbReference>
<dbReference type="CDD" id="cd01392">
    <property type="entry name" value="HTH_LacI"/>
    <property type="match status" value="1"/>
</dbReference>
<keyword evidence="1" id="KW-0805">Transcription regulation</keyword>
<dbReference type="RefSeq" id="WP_116495845.1">
    <property type="nucleotide sequence ID" value="NZ_QENZ01000003.1"/>
</dbReference>
<dbReference type="SMART" id="SM00354">
    <property type="entry name" value="HTH_LACI"/>
    <property type="match status" value="1"/>
</dbReference>
<dbReference type="EMBL" id="QENZ01000003">
    <property type="protein sequence ID" value="PVX52304.1"/>
    <property type="molecule type" value="Genomic_DNA"/>
</dbReference>
<keyword evidence="2" id="KW-0238">DNA-binding</keyword>
<gene>
    <name evidence="5" type="ORF">C7377_0617</name>
</gene>
<evidence type="ECO:0000256" key="2">
    <source>
        <dbReference type="ARBA" id="ARBA00023125"/>
    </source>
</evidence>
<dbReference type="Pfam" id="PF00532">
    <property type="entry name" value="Peripla_BP_1"/>
    <property type="match status" value="1"/>
</dbReference>
<evidence type="ECO:0000313" key="5">
    <source>
        <dbReference type="EMBL" id="PVX52304.1"/>
    </source>
</evidence>
<proteinExistence type="predicted"/>
<feature type="domain" description="HTH lacI-type" evidence="4">
    <location>
        <begin position="5"/>
        <end position="59"/>
    </location>
</feature>
<dbReference type="Pfam" id="PF00356">
    <property type="entry name" value="LacI"/>
    <property type="match status" value="1"/>
</dbReference>
<dbReference type="InterPro" id="IPR010982">
    <property type="entry name" value="Lambda_DNA-bd_dom_sf"/>
</dbReference>
<dbReference type="SUPFAM" id="SSF53822">
    <property type="entry name" value="Periplasmic binding protein-like I"/>
    <property type="match status" value="1"/>
</dbReference>
<dbReference type="CDD" id="cd06267">
    <property type="entry name" value="PBP1_LacI_sugar_binding-like"/>
    <property type="match status" value="1"/>
</dbReference>
<dbReference type="PROSITE" id="PS50932">
    <property type="entry name" value="HTH_LACI_2"/>
    <property type="match status" value="1"/>
</dbReference>
<protein>
    <submittedName>
        <fullName evidence="5">LacI family transcriptional regulator</fullName>
    </submittedName>
</protein>
<evidence type="ECO:0000259" key="4">
    <source>
        <dbReference type="PROSITE" id="PS50932"/>
    </source>
</evidence>
<dbReference type="InterPro" id="IPR001761">
    <property type="entry name" value="Peripla_BP/Lac1_sug-bd_dom"/>
</dbReference>
<dbReference type="OrthoDB" id="9803256at2"/>
<dbReference type="PANTHER" id="PTHR30146">
    <property type="entry name" value="LACI-RELATED TRANSCRIPTIONAL REPRESSOR"/>
    <property type="match status" value="1"/>
</dbReference>
<evidence type="ECO:0000256" key="3">
    <source>
        <dbReference type="ARBA" id="ARBA00023163"/>
    </source>
</evidence>
<dbReference type="AlphaFoldDB" id="A0A7L4UT94"/>
<dbReference type="PANTHER" id="PTHR30146:SF109">
    <property type="entry name" value="HTH-TYPE TRANSCRIPTIONAL REGULATOR GALS"/>
    <property type="match status" value="1"/>
</dbReference>
<dbReference type="Gene3D" id="3.40.50.2300">
    <property type="match status" value="2"/>
</dbReference>
<keyword evidence="6" id="KW-1185">Reference proteome</keyword>
<dbReference type="GO" id="GO:0000976">
    <property type="term" value="F:transcription cis-regulatory region binding"/>
    <property type="evidence" value="ECO:0007669"/>
    <property type="project" value="TreeGrafter"/>
</dbReference>
<keyword evidence="3" id="KW-0804">Transcription</keyword>
<dbReference type="InterPro" id="IPR028082">
    <property type="entry name" value="Peripla_BP_I"/>
</dbReference>
<name>A0A7L4UT94_BALHA</name>
<evidence type="ECO:0000313" key="6">
    <source>
        <dbReference type="Proteomes" id="UP000251835"/>
    </source>
</evidence>
<dbReference type="GO" id="GO:0003700">
    <property type="term" value="F:DNA-binding transcription factor activity"/>
    <property type="evidence" value="ECO:0007669"/>
    <property type="project" value="TreeGrafter"/>
</dbReference>
<reference evidence="5 6" key="1">
    <citation type="submission" date="2018-05" db="EMBL/GenBank/DDBJ databases">
        <title>Genomic Encyclopedia of Type Strains, Phase IV (KMG-IV): sequencing the most valuable type-strain genomes for metagenomic binning, comparative biology and taxonomic classification.</title>
        <authorList>
            <person name="Goeker M."/>
        </authorList>
    </citation>
    <scope>NUCLEOTIDE SEQUENCE [LARGE SCALE GENOMIC DNA]</scope>
    <source>
        <strain evidence="5 6">DSM 28579</strain>
    </source>
</reference>
<sequence>MNKRVTIKDIAKALDVSISTVSRALKDSPEISPKTRELIKKTAKDMKYHPNPIAVALKTSKSHTIGVIVPKIVNTFYAGVVEGIEEIADKHGYQVFVSSTNEDYQKEVKHVNAFINSRADGVILSLSRGTTVLDHIQHLQDLEIPTVLFDRTTKNLKIPRVVTDDAKAAYKAVMHLINGGAKNIAMLSGPKHLLIGRNRTRGYQEALEKAGLTFNPDLVIHSDFTIDNAQKATKSLLENEDVDAIFCLNDDLAVGAIYAAKELGLNVPEDVAVVGFYNSKRSHYMNPSISTVDLNPHELGVLAAGLLFEHITSGEVDNEKEIVVPSNLIIRESSKR</sequence>
<accession>A0A7L4UT94</accession>
<dbReference type="SUPFAM" id="SSF47413">
    <property type="entry name" value="lambda repressor-like DNA-binding domains"/>
    <property type="match status" value="1"/>
</dbReference>
<comment type="caution">
    <text evidence="5">The sequence shown here is derived from an EMBL/GenBank/DDBJ whole genome shotgun (WGS) entry which is preliminary data.</text>
</comment>
<dbReference type="Proteomes" id="UP000251835">
    <property type="component" value="Unassembled WGS sequence"/>
</dbReference>